<evidence type="ECO:0000313" key="3">
    <source>
        <dbReference type="Proteomes" id="UP000001309"/>
    </source>
</evidence>
<dbReference type="EMBL" id="AY190604">
    <property type="protein sequence ID" value="QHD55940.1"/>
    <property type="molecule type" value="Genomic_DNA"/>
</dbReference>
<proteinExistence type="predicted"/>
<keyword evidence="3" id="KW-1185">Reference proteome</keyword>
<dbReference type="RefSeq" id="YP_009725275.1">
    <property type="nucleotide sequence ID" value="NC_004927.2"/>
</dbReference>
<accession>A0A6B9PFE1</accession>
<dbReference type="KEGG" id="vg:43578439"/>
<organism evidence="2 3">
    <name type="scientific">Halophage HF1</name>
    <dbReference type="NCBI Taxonomy" id="2847106"/>
    <lineage>
        <taxon>Viruses</taxon>
        <taxon>Duplodnaviria</taxon>
        <taxon>Heunggongvirae</taxon>
        <taxon>Uroviricota</taxon>
        <taxon>Caudoviricetes</taxon>
        <taxon>Thumleimavirales</taxon>
        <taxon>Hafunaviridae</taxon>
        <taxon>Haloferacalesvirus</taxon>
        <taxon>Haloferacalesvirus moolapense</taxon>
        <taxon>Haloferacalesvirus HF1</taxon>
    </lineage>
</organism>
<protein>
    <submittedName>
        <fullName evidence="2">CxxC motif protein</fullName>
    </submittedName>
</protein>
<evidence type="ECO:0000256" key="1">
    <source>
        <dbReference type="SAM" id="MobiDB-lite"/>
    </source>
</evidence>
<sequence>MALECEKCGGPRLNGTPVTQDKEGGGWRIAFPSDSNKRYYCRSCAKEVTQ</sequence>
<reference evidence="2 3" key="1">
    <citation type="journal article" date="2004" name="J. Bacteriol.">
        <title>Haloviruses HF1 and HF2: evidence for a recent and large recombination event.</title>
        <authorList>
            <person name="Tang S.L."/>
            <person name="Nuttall S."/>
            <person name="Dyall-Smith M."/>
        </authorList>
    </citation>
    <scope>NUCLEOTIDE SEQUENCE [LARGE SCALE GENOMIC DNA]</scope>
</reference>
<evidence type="ECO:0000313" key="2">
    <source>
        <dbReference type="EMBL" id="QHD55940.1"/>
    </source>
</evidence>
<feature type="region of interest" description="Disordered" evidence="1">
    <location>
        <begin position="1"/>
        <end position="27"/>
    </location>
</feature>
<name>A0A6B9PFE1_9CAUD</name>
<gene>
    <name evidence="2" type="ORF">HfxHF1_095</name>
</gene>
<dbReference type="Proteomes" id="UP000001309">
    <property type="component" value="Segment"/>
</dbReference>
<dbReference type="GeneID" id="43578439"/>